<evidence type="ECO:0000256" key="4">
    <source>
        <dbReference type="ARBA" id="ARBA00022860"/>
    </source>
</evidence>
<comment type="caution">
    <text evidence="7">The sequence shown here is derived from an EMBL/GenBank/DDBJ whole genome shotgun (WGS) entry which is preliminary data.</text>
</comment>
<keyword evidence="8" id="KW-1185">Reference proteome</keyword>
<keyword evidence="6" id="KW-0812">Transmembrane</keyword>
<dbReference type="EMBL" id="JALLPJ020000879">
    <property type="protein sequence ID" value="KAL3780677.1"/>
    <property type="molecule type" value="Genomic_DNA"/>
</dbReference>
<evidence type="ECO:0000256" key="1">
    <source>
        <dbReference type="ARBA" id="ARBA00004496"/>
    </source>
</evidence>
<feature type="transmembrane region" description="Helical" evidence="6">
    <location>
        <begin position="155"/>
        <end position="173"/>
    </location>
</feature>
<dbReference type="SUPFAM" id="SSF52540">
    <property type="entry name" value="P-loop containing nucleoside triphosphate hydrolases"/>
    <property type="match status" value="3"/>
</dbReference>
<comment type="subcellular location">
    <subcellularLocation>
        <location evidence="1">Cytoplasm</location>
    </subcellularLocation>
</comment>
<evidence type="ECO:0000256" key="3">
    <source>
        <dbReference type="ARBA" id="ARBA00022737"/>
    </source>
</evidence>
<feature type="compositionally biased region" description="Polar residues" evidence="5">
    <location>
        <begin position="95"/>
        <end position="104"/>
    </location>
</feature>
<dbReference type="SMART" id="SM00015">
    <property type="entry name" value="IQ"/>
    <property type="match status" value="29"/>
</dbReference>
<dbReference type="Pfam" id="PF00612">
    <property type="entry name" value="IQ"/>
    <property type="match status" value="9"/>
</dbReference>
<evidence type="ECO:0000256" key="2">
    <source>
        <dbReference type="ARBA" id="ARBA00022490"/>
    </source>
</evidence>
<dbReference type="GO" id="GO:0005516">
    <property type="term" value="F:calmodulin binding"/>
    <property type="evidence" value="ECO:0007669"/>
    <property type="project" value="UniProtKB-KW"/>
</dbReference>
<dbReference type="Gene3D" id="1.20.5.190">
    <property type="match status" value="5"/>
</dbReference>
<dbReference type="InterPro" id="IPR051185">
    <property type="entry name" value="ASPM"/>
</dbReference>
<organism evidence="7 8">
    <name type="scientific">Cyclotella atomus</name>
    <dbReference type="NCBI Taxonomy" id="382360"/>
    <lineage>
        <taxon>Eukaryota</taxon>
        <taxon>Sar</taxon>
        <taxon>Stramenopiles</taxon>
        <taxon>Ochrophyta</taxon>
        <taxon>Bacillariophyta</taxon>
        <taxon>Coscinodiscophyceae</taxon>
        <taxon>Thalassiosirophycidae</taxon>
        <taxon>Stephanodiscales</taxon>
        <taxon>Stephanodiscaceae</taxon>
        <taxon>Cyclotella</taxon>
    </lineage>
</organism>
<feature type="region of interest" description="Disordered" evidence="5">
    <location>
        <begin position="31"/>
        <end position="70"/>
    </location>
</feature>
<feature type="transmembrane region" description="Helical" evidence="6">
    <location>
        <begin position="236"/>
        <end position="253"/>
    </location>
</feature>
<evidence type="ECO:0000256" key="5">
    <source>
        <dbReference type="SAM" id="MobiDB-lite"/>
    </source>
</evidence>
<dbReference type="InterPro" id="IPR000048">
    <property type="entry name" value="IQ_motif_EF-hand-BS"/>
</dbReference>
<dbReference type="GO" id="GO:0005737">
    <property type="term" value="C:cytoplasm"/>
    <property type="evidence" value="ECO:0007669"/>
    <property type="project" value="UniProtKB-SubCell"/>
</dbReference>
<keyword evidence="2" id="KW-0963">Cytoplasm</keyword>
<dbReference type="Proteomes" id="UP001530400">
    <property type="component" value="Unassembled WGS sequence"/>
</dbReference>
<sequence>MRLDSSCSSSNTSSSFDKVLSRLEKTIDRVQCKTRGVDYHTNDHEGRDAPSESRDDSNESRDDLNQRLDPVDYRVRLQELANKVKVKRPLAQEASGRNTKTCLSKQVKRNHQSKNGRSSHAISTEHEETKLAATKRTTADPNNIIWRAYGKTHSFSALVCGVVAMQALVRRYLTMKRTQNMKRNADLKEAVAKTMKAAMNKFHHDPLYSVAISELTACQPLISRYAVNARMPRQDIVVFVVIAIQAFWRAFVAQKQFLQMGGKVEHCRLLNRRMTEEKKAREEAAVLKIASCMRRYICRKTYYNAIRDIIICQSAARRWSSVQEAANLRRKRRLVAARLIERMLRSFVVRMQFVQTKKRVIRVQSVARALVARAFLCDNKSAATKITASWRRKSALMMALLRNHEKNVAAATKIQASWKASVGLKLFAQIKQQIILIQSIHRSGVARQYLNFHKNAATIMSAAWRMSQAIESLYNARNAATTIASAYRARHCVMMYKQTVQCVILCQAIARRRSAIQRTLLLRHQSHVSAATVVQTRFRAFLEYQRFSKARQQIILMQSIIRKWSGVSRFVEIKQKVVILQSIVRKWIACNAYKHMVTDIIVSDSIETRTSCTAAYEQFKEDASICQSCVRRYLAVRKLEELRCGHQNDCATVIQTKWRSLVARRDSVAMASSVVKIQSFIRRFNAEHYLGRLIRDEIFYQSAIKSSMSNQAVIKITSQWRGYSCLMFYSQTKRGIIACQSIHRRLAAQKIVEVLRKKHRVASATSIQTKWRSTMARREFVDTITKVVLVQSTIRKWATERSYSQHNKAATLISNQWRRVRCLLMFKKTVQDIIMCQSAARRHAAIKKKQKLLNIVLIQTKWRSTMARREFVDTITKVVLVQSTIRKWATERSYSQHNKAATLISNQWRRVRCLLMFKKTVQDIIMCQSAARRHAAIKKKQRLLNALQTRSATAIQSRWRAFRSMTSFVKVRSLVIILQSSIRKWKAENDLKDYKDAVNKVIACWRMHHCQVIYKSTIRGTTLLQSVVRRWQATQILQEYKQATTNVAACWRRHYNQAVYRKTVSDIIMCQSVLRLVLATKEASCRRHERRMSSAVKIQALWRTHFATEQFKCAISKATLLQSLVRRWTARRNFVQHKWHATVIQAVWRCSKQKKLFAETVRTVILIQSIIRSWNSRLHFIQKMKDIIVCQSVVRRRNAMEEFKLMVSAHFIEQQWISFLRGKDLVNIRPHLPFIRTIPGAWLVLVNMAATKIQSLWRARITTDTFKRVVRGTLVFQSIAREYLAVRREELVRFNAAAVSIQARWRAFHVSKRVKEALAKIRRDGAATAIQTNWRGGAKRRGFRKMKVAAILVQSIIRKKKAVLRRRRIVSKIDAAATYHAHDFFEYSKKRKAASTTIQRCYRKYAALQHFIACLRTKSSAAIKIQSMYRMYSAIKILSIRFKECASTESLVKPPKLAVAIYNPPPIQMLFQQLVSYVPFVYNDDCELVTNVLDCQCGAIPRTAEVSSVETDEDDDIEMTEEEVDKIVQDAIRNAHKVIDSLSEDVCIAVDESVYTGVIDRGISNISTVEW</sequence>
<name>A0ABD3NYK7_9STRA</name>
<keyword evidence="6" id="KW-0472">Membrane</keyword>
<evidence type="ECO:0008006" key="9">
    <source>
        <dbReference type="Google" id="ProtNLM"/>
    </source>
</evidence>
<protein>
    <recommendedName>
        <fullName evidence="9">Abnormal spindle-like microcephaly-associated protein</fullName>
    </recommendedName>
</protein>
<evidence type="ECO:0000256" key="6">
    <source>
        <dbReference type="SAM" id="Phobius"/>
    </source>
</evidence>
<dbReference type="PANTHER" id="PTHR22706">
    <property type="entry name" value="ASSEMBLY FACTOR FOR SPINDLE MICROTUBULES"/>
    <property type="match status" value="1"/>
</dbReference>
<dbReference type="PANTHER" id="PTHR22706:SF1">
    <property type="entry name" value="ASSEMBLY FACTOR FOR SPINDLE MICROTUBULES"/>
    <property type="match status" value="1"/>
</dbReference>
<proteinExistence type="predicted"/>
<evidence type="ECO:0000313" key="8">
    <source>
        <dbReference type="Proteomes" id="UP001530400"/>
    </source>
</evidence>
<dbReference type="InterPro" id="IPR027417">
    <property type="entry name" value="P-loop_NTPase"/>
</dbReference>
<dbReference type="PROSITE" id="PS50096">
    <property type="entry name" value="IQ"/>
    <property type="match status" value="6"/>
</dbReference>
<keyword evidence="6" id="KW-1133">Transmembrane helix</keyword>
<accession>A0ABD3NYK7</accession>
<keyword evidence="4" id="KW-0112">Calmodulin-binding</keyword>
<evidence type="ECO:0000313" key="7">
    <source>
        <dbReference type="EMBL" id="KAL3780677.1"/>
    </source>
</evidence>
<feature type="region of interest" description="Disordered" evidence="5">
    <location>
        <begin position="86"/>
        <end position="128"/>
    </location>
</feature>
<keyword evidence="3" id="KW-0677">Repeat</keyword>
<gene>
    <name evidence="7" type="ORF">ACHAWO_009369</name>
</gene>
<reference evidence="7 8" key="1">
    <citation type="submission" date="2024-10" db="EMBL/GenBank/DDBJ databases">
        <title>Updated reference genomes for cyclostephanoid diatoms.</title>
        <authorList>
            <person name="Roberts W.R."/>
            <person name="Alverson A.J."/>
        </authorList>
    </citation>
    <scope>NUCLEOTIDE SEQUENCE [LARGE SCALE GENOMIC DNA]</scope>
    <source>
        <strain evidence="7 8">AJA010-31</strain>
    </source>
</reference>